<organism evidence="7 8">
    <name type="scientific">Ciceribacter naphthalenivorans</name>
    <dbReference type="NCBI Taxonomy" id="1118451"/>
    <lineage>
        <taxon>Bacteria</taxon>
        <taxon>Pseudomonadati</taxon>
        <taxon>Pseudomonadota</taxon>
        <taxon>Alphaproteobacteria</taxon>
        <taxon>Hyphomicrobiales</taxon>
        <taxon>Rhizobiaceae</taxon>
        <taxon>Ciceribacter</taxon>
    </lineage>
</organism>
<dbReference type="Gene3D" id="3.90.220.20">
    <property type="entry name" value="DNA methylase specificity domains"/>
    <property type="match status" value="2"/>
</dbReference>
<gene>
    <name evidence="7" type="ORF">RNA01_27230</name>
</gene>
<proteinExistence type="inferred from homology"/>
<evidence type="ECO:0000256" key="1">
    <source>
        <dbReference type="ARBA" id="ARBA00010923"/>
    </source>
</evidence>
<dbReference type="OrthoDB" id="164285at2"/>
<feature type="region of interest" description="Disordered" evidence="5">
    <location>
        <begin position="214"/>
        <end position="235"/>
    </location>
</feature>
<dbReference type="RefSeq" id="WP_147180762.1">
    <property type="nucleotide sequence ID" value="NZ_BJZP01000013.1"/>
</dbReference>
<dbReference type="SUPFAM" id="SSF116734">
    <property type="entry name" value="DNA methylase specificity domain"/>
    <property type="match status" value="2"/>
</dbReference>
<keyword evidence="4" id="KW-0175">Coiled coil</keyword>
<dbReference type="PANTHER" id="PTHR43140:SF1">
    <property type="entry name" value="TYPE I RESTRICTION ENZYME ECOKI SPECIFICITY SUBUNIT"/>
    <property type="match status" value="1"/>
</dbReference>
<dbReference type="PANTHER" id="PTHR43140">
    <property type="entry name" value="TYPE-1 RESTRICTION ENZYME ECOKI SPECIFICITY PROTEIN"/>
    <property type="match status" value="1"/>
</dbReference>
<feature type="domain" description="Type I restriction modification DNA specificity" evidence="6">
    <location>
        <begin position="5"/>
        <end position="182"/>
    </location>
</feature>
<evidence type="ECO:0000256" key="4">
    <source>
        <dbReference type="SAM" id="Coils"/>
    </source>
</evidence>
<evidence type="ECO:0000256" key="2">
    <source>
        <dbReference type="ARBA" id="ARBA00022747"/>
    </source>
</evidence>
<feature type="domain" description="Type I restriction modification DNA specificity" evidence="6">
    <location>
        <begin position="257"/>
        <end position="429"/>
    </location>
</feature>
<evidence type="ECO:0000259" key="6">
    <source>
        <dbReference type="Pfam" id="PF01420"/>
    </source>
</evidence>
<dbReference type="GO" id="GO:0003677">
    <property type="term" value="F:DNA binding"/>
    <property type="evidence" value="ECO:0007669"/>
    <property type="project" value="UniProtKB-KW"/>
</dbReference>
<dbReference type="GO" id="GO:0009307">
    <property type="term" value="P:DNA restriction-modification system"/>
    <property type="evidence" value="ECO:0007669"/>
    <property type="project" value="UniProtKB-KW"/>
</dbReference>
<evidence type="ECO:0000256" key="3">
    <source>
        <dbReference type="ARBA" id="ARBA00023125"/>
    </source>
</evidence>
<dbReference type="CDD" id="cd17253">
    <property type="entry name" value="RMtype1_S_Eco933I-TRD2-CR2_like"/>
    <property type="match status" value="1"/>
</dbReference>
<dbReference type="AlphaFoldDB" id="A0A512HK32"/>
<dbReference type="CDD" id="cd17248">
    <property type="entry name" value="RMtype1_S_AmiI-TRD2-CR2_like"/>
    <property type="match status" value="1"/>
</dbReference>
<comment type="caution">
    <text evidence="7">The sequence shown here is derived from an EMBL/GenBank/DDBJ whole genome shotgun (WGS) entry which is preliminary data.</text>
</comment>
<evidence type="ECO:0000313" key="8">
    <source>
        <dbReference type="Proteomes" id="UP000321717"/>
    </source>
</evidence>
<reference evidence="7 8" key="1">
    <citation type="submission" date="2019-07" db="EMBL/GenBank/DDBJ databases">
        <title>Whole genome shotgun sequence of Rhizobium naphthalenivorans NBRC 107585.</title>
        <authorList>
            <person name="Hosoyama A."/>
            <person name="Uohara A."/>
            <person name="Ohji S."/>
            <person name="Ichikawa N."/>
        </authorList>
    </citation>
    <scope>NUCLEOTIDE SEQUENCE [LARGE SCALE GENOMIC DNA]</scope>
    <source>
        <strain evidence="7 8">NBRC 107585</strain>
    </source>
</reference>
<feature type="coiled-coil region" evidence="4">
    <location>
        <begin position="414"/>
        <end position="441"/>
    </location>
</feature>
<keyword evidence="8" id="KW-1185">Reference proteome</keyword>
<dbReference type="EMBL" id="BJZP01000013">
    <property type="protein sequence ID" value="GEO85791.1"/>
    <property type="molecule type" value="Genomic_DNA"/>
</dbReference>
<accession>A0A512HK32</accession>
<dbReference type="Proteomes" id="UP000321717">
    <property type="component" value="Unassembled WGS sequence"/>
</dbReference>
<dbReference type="InterPro" id="IPR000055">
    <property type="entry name" value="Restrct_endonuc_typeI_TRD"/>
</dbReference>
<dbReference type="InterPro" id="IPR044946">
    <property type="entry name" value="Restrct_endonuc_typeI_TRD_sf"/>
</dbReference>
<dbReference type="Pfam" id="PF01420">
    <property type="entry name" value="Methylase_S"/>
    <property type="match status" value="2"/>
</dbReference>
<comment type="similarity">
    <text evidence="1">Belongs to the type-I restriction system S methylase family.</text>
</comment>
<evidence type="ECO:0000256" key="5">
    <source>
        <dbReference type="SAM" id="MobiDB-lite"/>
    </source>
</evidence>
<keyword evidence="3" id="KW-0238">DNA-binding</keyword>
<sequence>MSELPKGWVEATFADISEIKLGKMLDKEKNKGQHRPYLRNVNVRWDRVALDDILEMRFTDDELEPFGIRDGDLLVCEGGEPGRCTVWQYGPTDIKFQKALMRLRPYGGVDATLLAKALRLMAQNGDLQRHFTGTTIKHLPQSALASISLSLPPLVEQKRIVAKLDALNLKSARARTELARIETLVSRYKQAVLRSAFQGAMTSAWRTKRADLQTASDLIDRTPTPPQPKGGREATDRVIQGKAALAINSPARGAPPKWQWVPLSRISRQETGHTPSRSHPEWWDGEIPWIGIKDAGANHGRIIEETIQTTNEEGLANSAARLLPAGTVCLSRTASVGYVTIMGKPMATSQDFVTWTCTEALVPKFLMYALMAEGDDIREFGKGTTHTTIYFPEVRAMQICLAPLEEQHEIVRRIESAFAKIDRLAKEAKRALELVGRLDEAILAKAFRGELVPQDENDEPAELLLARIRAEHEAAPKVKKRAVKRTSAMLTARDFLNAKLPDWPHDGISFQDLRSEFSGSYDDLKDAVFALLSDENAPLRQVFDEQQSTMSLRRREQ</sequence>
<evidence type="ECO:0000313" key="7">
    <source>
        <dbReference type="EMBL" id="GEO85791.1"/>
    </source>
</evidence>
<protein>
    <recommendedName>
        <fullName evidence="6">Type I restriction modification DNA specificity domain-containing protein</fullName>
    </recommendedName>
</protein>
<name>A0A512HK32_9HYPH</name>
<keyword evidence="2" id="KW-0680">Restriction system</keyword>
<dbReference type="InterPro" id="IPR051212">
    <property type="entry name" value="Type-I_RE_S_subunit"/>
</dbReference>